<dbReference type="GO" id="GO:0004577">
    <property type="term" value="F:N-acetylglucosaminyldiphosphodolichol N-acetylglucosaminyltransferase activity"/>
    <property type="evidence" value="ECO:0007669"/>
    <property type="project" value="TreeGrafter"/>
</dbReference>
<dbReference type="Proteomes" id="UP001369815">
    <property type="component" value="Unassembled WGS sequence"/>
</dbReference>
<dbReference type="EMBL" id="JBANMG010000003">
    <property type="protein sequence ID" value="KAK6955441.1"/>
    <property type="molecule type" value="Genomic_DNA"/>
</dbReference>
<evidence type="ECO:0000313" key="13">
    <source>
        <dbReference type="Proteomes" id="UP001369815"/>
    </source>
</evidence>
<comment type="caution">
    <text evidence="12">The sequence shown here is derived from an EMBL/GenBank/DDBJ whole genome shotgun (WGS) entry which is preliminary data.</text>
</comment>
<organism evidence="12 13">
    <name type="scientific">Daldinia eschscholtzii</name>
    <dbReference type="NCBI Taxonomy" id="292717"/>
    <lineage>
        <taxon>Eukaryota</taxon>
        <taxon>Fungi</taxon>
        <taxon>Dikarya</taxon>
        <taxon>Ascomycota</taxon>
        <taxon>Pezizomycotina</taxon>
        <taxon>Sordariomycetes</taxon>
        <taxon>Xylariomycetidae</taxon>
        <taxon>Xylariales</taxon>
        <taxon>Hypoxylaceae</taxon>
        <taxon>Daldinia</taxon>
    </lineage>
</organism>
<dbReference type="Pfam" id="PF08660">
    <property type="entry name" value="Alg14"/>
    <property type="match status" value="1"/>
</dbReference>
<keyword evidence="9 11" id="KW-0472">Membrane</keyword>
<evidence type="ECO:0000256" key="9">
    <source>
        <dbReference type="ARBA" id="ARBA00023136"/>
    </source>
</evidence>
<reference evidence="12 13" key="1">
    <citation type="journal article" date="2024" name="Front Chem Biol">
        <title>Unveiling the potential of Daldinia eschscholtzii MFLUCC 19-0629 through bioactivity and bioinformatics studies for enhanced sustainable agriculture production.</title>
        <authorList>
            <person name="Brooks S."/>
            <person name="Weaver J.A."/>
            <person name="Klomchit A."/>
            <person name="Alharthi S.A."/>
            <person name="Onlamun T."/>
            <person name="Nurani R."/>
            <person name="Vong T.K."/>
            <person name="Alberti F."/>
            <person name="Greco C."/>
        </authorList>
    </citation>
    <scope>NUCLEOTIDE SEQUENCE [LARGE SCALE GENOMIC DNA]</scope>
    <source>
        <strain evidence="12">MFLUCC 19-0629</strain>
    </source>
</reference>
<dbReference type="InterPro" id="IPR013969">
    <property type="entry name" value="Oligosacch_biosynth_Alg14"/>
</dbReference>
<evidence type="ECO:0000256" key="3">
    <source>
        <dbReference type="ARBA" id="ARBA00009731"/>
    </source>
</evidence>
<dbReference type="PANTHER" id="PTHR12154">
    <property type="entry name" value="GLYCOSYL TRANSFERASE-RELATED"/>
    <property type="match status" value="1"/>
</dbReference>
<name>A0AAX6MTD8_9PEZI</name>
<comment type="similarity">
    <text evidence="3">Belongs to the ALG14 family.</text>
</comment>
<protein>
    <recommendedName>
        <fullName evidence="5">UDP-N-acetylglucosamine transferase subunit ALG14</fullName>
    </recommendedName>
    <alternativeName>
        <fullName evidence="10">Asparagine-linked glycosylation protein 14</fullName>
    </alternativeName>
</protein>
<comment type="subcellular location">
    <subcellularLocation>
        <location evidence="1">Endoplasmic reticulum membrane</location>
        <topology evidence="1">Single-pass membrane protein</topology>
    </subcellularLocation>
    <subcellularLocation>
        <location evidence="2">Nucleus membrane</location>
        <topology evidence="2">Single-pass membrane protein</topology>
    </subcellularLocation>
</comment>
<evidence type="ECO:0000256" key="4">
    <source>
        <dbReference type="ARBA" id="ARBA00011335"/>
    </source>
</evidence>
<evidence type="ECO:0000256" key="5">
    <source>
        <dbReference type="ARBA" id="ARBA00017467"/>
    </source>
</evidence>
<keyword evidence="13" id="KW-1185">Reference proteome</keyword>
<keyword evidence="7" id="KW-0256">Endoplasmic reticulum</keyword>
<evidence type="ECO:0000256" key="10">
    <source>
        <dbReference type="ARBA" id="ARBA00032062"/>
    </source>
</evidence>
<evidence type="ECO:0000256" key="8">
    <source>
        <dbReference type="ARBA" id="ARBA00022989"/>
    </source>
</evidence>
<evidence type="ECO:0000313" key="12">
    <source>
        <dbReference type="EMBL" id="KAK6955441.1"/>
    </source>
</evidence>
<dbReference type="GO" id="GO:0031965">
    <property type="term" value="C:nuclear membrane"/>
    <property type="evidence" value="ECO:0007669"/>
    <property type="project" value="UniProtKB-SubCell"/>
</dbReference>
<evidence type="ECO:0000256" key="7">
    <source>
        <dbReference type="ARBA" id="ARBA00022824"/>
    </source>
</evidence>
<keyword evidence="6 11" id="KW-0812">Transmembrane</keyword>
<feature type="transmembrane region" description="Helical" evidence="11">
    <location>
        <begin position="38"/>
        <end position="70"/>
    </location>
</feature>
<gene>
    <name evidence="12" type="ORF">Daesc_003079</name>
</gene>
<dbReference type="GO" id="GO:0006488">
    <property type="term" value="P:dolichol-linked oligosaccharide biosynthetic process"/>
    <property type="evidence" value="ECO:0007669"/>
    <property type="project" value="InterPro"/>
</dbReference>
<dbReference type="GO" id="GO:0043541">
    <property type="term" value="C:UDP-N-acetylglucosamine transferase complex"/>
    <property type="evidence" value="ECO:0007669"/>
    <property type="project" value="TreeGrafter"/>
</dbReference>
<accession>A0AAX6MTD8</accession>
<comment type="subunit">
    <text evidence="4">Heterodimer with ALG13 to form a functional enzyme.</text>
</comment>
<dbReference type="AlphaFoldDB" id="A0AAX6MTD8"/>
<keyword evidence="8 11" id="KW-1133">Transmembrane helix</keyword>
<evidence type="ECO:0000256" key="1">
    <source>
        <dbReference type="ARBA" id="ARBA00004389"/>
    </source>
</evidence>
<evidence type="ECO:0000256" key="2">
    <source>
        <dbReference type="ARBA" id="ARBA00004590"/>
    </source>
</evidence>
<dbReference type="PANTHER" id="PTHR12154:SF4">
    <property type="entry name" value="UDP-N-ACETYLGLUCOSAMINE TRANSFERASE SUBUNIT ALG14 HOMOLOG"/>
    <property type="match status" value="1"/>
</dbReference>
<evidence type="ECO:0000256" key="6">
    <source>
        <dbReference type="ARBA" id="ARBA00022692"/>
    </source>
</evidence>
<evidence type="ECO:0000256" key="11">
    <source>
        <dbReference type="SAM" id="Phobius"/>
    </source>
</evidence>
<sequence>MEAIHSDVFAAPVHGVFDFVRSFVQIITHVFSYGITRAYFGVSVVLSMVSLKVFAVFLVASIVALVFFVAPSRHRAIISHGKAPKKIWPRKDITEKPFYVVLICGSGGHTAEMIKMVERSIRSEGPNSHRRWAIGYGDELSYKRVMAFERHLHSRFTAYNLHAGTYDIRFFHRSRAVHQSWWTTPFTVYDCTNDVFDILADRPPNPAIPENKFPGVIASDGPGTGFVFLLCAYLMKFFGLAPDDSMKGVFVESWARVNSLSFSGQLIKYFDLAEVFVVQHPPLHRRYPGQAYTGNMVVMPTIPSVPLEPLE</sequence>
<proteinExistence type="inferred from homology"/>